<protein>
    <submittedName>
        <fullName evidence="2">DsbA family protein</fullName>
    </submittedName>
</protein>
<dbReference type="Pfam" id="PF01323">
    <property type="entry name" value="DSBA"/>
    <property type="match status" value="1"/>
</dbReference>
<dbReference type="Proteomes" id="UP001597502">
    <property type="component" value="Unassembled WGS sequence"/>
</dbReference>
<dbReference type="InterPro" id="IPR036249">
    <property type="entry name" value="Thioredoxin-like_sf"/>
</dbReference>
<dbReference type="RefSeq" id="WP_382391135.1">
    <property type="nucleotide sequence ID" value="NZ_JBHUNA010000005.1"/>
</dbReference>
<dbReference type="InterPro" id="IPR001853">
    <property type="entry name" value="DSBA-like_thioredoxin_dom"/>
</dbReference>
<dbReference type="PANTHER" id="PTHR13887">
    <property type="entry name" value="GLUTATHIONE S-TRANSFERASE KAPPA"/>
    <property type="match status" value="1"/>
</dbReference>
<accession>A0ABW5V3M7</accession>
<feature type="domain" description="DSBA-like thioredoxin" evidence="1">
    <location>
        <begin position="3"/>
        <end position="204"/>
    </location>
</feature>
<dbReference type="PANTHER" id="PTHR13887:SF41">
    <property type="entry name" value="THIOREDOXIN SUPERFAMILY PROTEIN"/>
    <property type="match status" value="1"/>
</dbReference>
<gene>
    <name evidence="2" type="ORF">ACFSUO_03460</name>
</gene>
<reference evidence="3" key="1">
    <citation type="journal article" date="2019" name="Int. J. Syst. Evol. Microbiol.">
        <title>The Global Catalogue of Microorganisms (GCM) 10K type strain sequencing project: providing services to taxonomists for standard genome sequencing and annotation.</title>
        <authorList>
            <consortium name="The Broad Institute Genomics Platform"/>
            <consortium name="The Broad Institute Genome Sequencing Center for Infectious Disease"/>
            <person name="Wu L."/>
            <person name="Ma J."/>
        </authorList>
    </citation>
    <scope>NUCLEOTIDE SEQUENCE [LARGE SCALE GENOMIC DNA]</scope>
    <source>
        <strain evidence="3">TISTR 1535</strain>
    </source>
</reference>
<dbReference type="SUPFAM" id="SSF52833">
    <property type="entry name" value="Thioredoxin-like"/>
    <property type="match status" value="1"/>
</dbReference>
<proteinExistence type="predicted"/>
<evidence type="ECO:0000313" key="3">
    <source>
        <dbReference type="Proteomes" id="UP001597502"/>
    </source>
</evidence>
<keyword evidence="3" id="KW-1185">Reference proteome</keyword>
<name>A0ABW5V3M7_9BACI</name>
<dbReference type="EMBL" id="JBHUNA010000005">
    <property type="protein sequence ID" value="MFD2760041.1"/>
    <property type="molecule type" value="Genomic_DNA"/>
</dbReference>
<organism evidence="2 3">
    <name type="scientific">Lentibacillus juripiscarius</name>
    <dbReference type="NCBI Taxonomy" id="257446"/>
    <lineage>
        <taxon>Bacteria</taxon>
        <taxon>Bacillati</taxon>
        <taxon>Bacillota</taxon>
        <taxon>Bacilli</taxon>
        <taxon>Bacillales</taxon>
        <taxon>Bacillaceae</taxon>
        <taxon>Lentibacillus</taxon>
    </lineage>
</organism>
<dbReference type="Gene3D" id="3.40.30.10">
    <property type="entry name" value="Glutaredoxin"/>
    <property type="match status" value="1"/>
</dbReference>
<dbReference type="CDD" id="cd03024">
    <property type="entry name" value="DsbA_FrnE"/>
    <property type="match status" value="1"/>
</dbReference>
<sequence>MNIEVWSDFVCPFCYIGKRRLELALEQFPNKEDVTVAYKSYELDPNAEENPGKSIHELLAAKYGMSVEKAKKSNEEMGKQAAELGLIYHFDSMKHTNTFDAHRVAQYAKDKGKGNQVTERLLKAYFTDSELISNHDTLARLAGEAGLNQEDVRAMLETDDYKRHVRADEQEAGQLGVEGVPFFVFNNKYGVSGAQPQEVFLEVLEKVWEEERSEPALQSLTPKKSKTTYCTDEGCEVVEED</sequence>
<evidence type="ECO:0000259" key="1">
    <source>
        <dbReference type="Pfam" id="PF01323"/>
    </source>
</evidence>
<comment type="caution">
    <text evidence="2">The sequence shown here is derived from an EMBL/GenBank/DDBJ whole genome shotgun (WGS) entry which is preliminary data.</text>
</comment>
<evidence type="ECO:0000313" key="2">
    <source>
        <dbReference type="EMBL" id="MFD2760041.1"/>
    </source>
</evidence>